<dbReference type="SUPFAM" id="SSF143120">
    <property type="entry name" value="YefM-like"/>
    <property type="match status" value="1"/>
</dbReference>
<accession>A0A1I5MJQ7</accession>
<comment type="function">
    <text evidence="2">Antitoxin component of a type II toxin-antitoxin (TA) system.</text>
</comment>
<sequence>MEVNLLEAKAKLSELVERSVAGEEVIITKAGEPLVRLIKYEVDPNPCRLGLYKEAGISMGEGIHDGDDELAAMFDMKE</sequence>
<evidence type="ECO:0000313" key="3">
    <source>
        <dbReference type="EMBL" id="SFP09834.1"/>
    </source>
</evidence>
<comment type="similarity">
    <text evidence="1 2">Belongs to the phD/YefM antitoxin family.</text>
</comment>
<dbReference type="STRING" id="655353.SAMN04488056_1223"/>
<dbReference type="OrthoDB" id="9800503at2"/>
<dbReference type="Proteomes" id="UP000199236">
    <property type="component" value="Unassembled WGS sequence"/>
</dbReference>
<dbReference type="RefSeq" id="WP_090075562.1">
    <property type="nucleotide sequence ID" value="NZ_FOVR01000022.1"/>
</dbReference>
<proteinExistence type="inferred from homology"/>
<dbReference type="Gene3D" id="3.40.1620.10">
    <property type="entry name" value="YefM-like domain"/>
    <property type="match status" value="1"/>
</dbReference>
<gene>
    <name evidence="3" type="ORF">SAMN04488056_1223</name>
</gene>
<evidence type="ECO:0000256" key="1">
    <source>
        <dbReference type="ARBA" id="ARBA00009981"/>
    </source>
</evidence>
<evidence type="ECO:0000313" key="4">
    <source>
        <dbReference type="Proteomes" id="UP000199236"/>
    </source>
</evidence>
<reference evidence="3 4" key="1">
    <citation type="submission" date="2016-10" db="EMBL/GenBank/DDBJ databases">
        <authorList>
            <person name="de Groot N.N."/>
        </authorList>
    </citation>
    <scope>NUCLEOTIDE SEQUENCE [LARGE SCALE GENOMIC DNA]</scope>
    <source>
        <strain evidence="3 4">CGMCC 1.9157</strain>
    </source>
</reference>
<dbReference type="EMBL" id="FOVR01000022">
    <property type="protein sequence ID" value="SFP09834.1"/>
    <property type="molecule type" value="Genomic_DNA"/>
</dbReference>
<dbReference type="InterPro" id="IPR006442">
    <property type="entry name" value="Antitoxin_Phd/YefM"/>
</dbReference>
<dbReference type="NCBIfam" id="TIGR01552">
    <property type="entry name" value="phd_fam"/>
    <property type="match status" value="1"/>
</dbReference>
<evidence type="ECO:0000256" key="2">
    <source>
        <dbReference type="RuleBase" id="RU362080"/>
    </source>
</evidence>
<organism evidence="3 4">
    <name type="scientific">Cohaesibacter marisflavi</name>
    <dbReference type="NCBI Taxonomy" id="655353"/>
    <lineage>
        <taxon>Bacteria</taxon>
        <taxon>Pseudomonadati</taxon>
        <taxon>Pseudomonadota</taxon>
        <taxon>Alphaproteobacteria</taxon>
        <taxon>Hyphomicrobiales</taxon>
        <taxon>Cohaesibacteraceae</taxon>
    </lineage>
</organism>
<name>A0A1I5MJQ7_9HYPH</name>
<dbReference type="Pfam" id="PF02604">
    <property type="entry name" value="PhdYeFM_antitox"/>
    <property type="match status" value="1"/>
</dbReference>
<keyword evidence="4" id="KW-1185">Reference proteome</keyword>
<dbReference type="AlphaFoldDB" id="A0A1I5MJQ7"/>
<dbReference type="InterPro" id="IPR036165">
    <property type="entry name" value="YefM-like_sf"/>
</dbReference>
<protein>
    <recommendedName>
        <fullName evidence="2">Antitoxin</fullName>
    </recommendedName>
</protein>